<feature type="transmembrane region" description="Helical" evidence="7">
    <location>
        <begin position="191"/>
        <end position="212"/>
    </location>
</feature>
<dbReference type="InterPro" id="IPR035906">
    <property type="entry name" value="MetI-like_sf"/>
</dbReference>
<dbReference type="AlphaFoldDB" id="A0A2M8Q9V6"/>
<accession>A0A2M8Q9V6</accession>
<dbReference type="SUPFAM" id="SSF161098">
    <property type="entry name" value="MetI-like"/>
    <property type="match status" value="2"/>
</dbReference>
<evidence type="ECO:0000256" key="4">
    <source>
        <dbReference type="ARBA" id="ARBA00022692"/>
    </source>
</evidence>
<dbReference type="GO" id="GO:0005886">
    <property type="term" value="C:plasma membrane"/>
    <property type="evidence" value="ECO:0007669"/>
    <property type="project" value="UniProtKB-SubCell"/>
</dbReference>
<proteinExistence type="inferred from homology"/>
<protein>
    <submittedName>
        <fullName evidence="9">Sugar ABC transporter permease</fullName>
    </submittedName>
</protein>
<dbReference type="PANTHER" id="PTHR30193">
    <property type="entry name" value="ABC TRANSPORTER PERMEASE PROTEIN"/>
    <property type="match status" value="1"/>
</dbReference>
<feature type="transmembrane region" description="Helical" evidence="7">
    <location>
        <begin position="123"/>
        <end position="146"/>
    </location>
</feature>
<dbReference type="PROSITE" id="PS50928">
    <property type="entry name" value="ABC_TM1"/>
    <property type="match status" value="1"/>
</dbReference>
<name>A0A2M8Q9V6_9CHLR</name>
<keyword evidence="5 7" id="KW-1133">Transmembrane helix</keyword>
<dbReference type="Proteomes" id="UP000230790">
    <property type="component" value="Unassembled WGS sequence"/>
</dbReference>
<comment type="caution">
    <text evidence="9">The sequence shown here is derived from an EMBL/GenBank/DDBJ whole genome shotgun (WGS) entry which is preliminary data.</text>
</comment>
<evidence type="ECO:0000256" key="6">
    <source>
        <dbReference type="ARBA" id="ARBA00023136"/>
    </source>
</evidence>
<comment type="subcellular location">
    <subcellularLocation>
        <location evidence="1 7">Cell membrane</location>
        <topology evidence="1 7">Multi-pass membrane protein</topology>
    </subcellularLocation>
</comment>
<dbReference type="EMBL" id="PGTN01000137">
    <property type="protein sequence ID" value="PJF46572.1"/>
    <property type="molecule type" value="Genomic_DNA"/>
</dbReference>
<keyword evidence="3" id="KW-1003">Cell membrane</keyword>
<feature type="transmembrane region" description="Helical" evidence="7">
    <location>
        <begin position="285"/>
        <end position="307"/>
    </location>
</feature>
<dbReference type="InterPro" id="IPR051393">
    <property type="entry name" value="ABC_transporter_permease"/>
</dbReference>
<dbReference type="InterPro" id="IPR000515">
    <property type="entry name" value="MetI-like"/>
</dbReference>
<reference evidence="9 10" key="1">
    <citation type="submission" date="2017-11" db="EMBL/GenBank/DDBJ databases">
        <title>Evolution of Phototrophy in the Chloroflexi Phylum Driven by Horizontal Gene Transfer.</title>
        <authorList>
            <person name="Ward L.M."/>
            <person name="Hemp J."/>
            <person name="Shih P.M."/>
            <person name="Mcglynn S.E."/>
            <person name="Fischer W."/>
        </authorList>
    </citation>
    <scope>NUCLEOTIDE SEQUENCE [LARGE SCALE GENOMIC DNA]</scope>
    <source>
        <strain evidence="9">JP3_7</strain>
    </source>
</reference>
<dbReference type="Gene3D" id="1.10.3720.10">
    <property type="entry name" value="MetI-like"/>
    <property type="match status" value="2"/>
</dbReference>
<dbReference type="GO" id="GO:0055085">
    <property type="term" value="P:transmembrane transport"/>
    <property type="evidence" value="ECO:0007669"/>
    <property type="project" value="InterPro"/>
</dbReference>
<feature type="transmembrane region" description="Helical" evidence="7">
    <location>
        <begin position="26"/>
        <end position="50"/>
    </location>
</feature>
<feature type="transmembrane region" description="Helical" evidence="7">
    <location>
        <begin position="238"/>
        <end position="264"/>
    </location>
</feature>
<keyword evidence="2 7" id="KW-0813">Transport</keyword>
<comment type="similarity">
    <text evidence="7">Belongs to the binding-protein-dependent transport system permease family.</text>
</comment>
<feature type="domain" description="ABC transmembrane type-1" evidence="8">
    <location>
        <begin position="154"/>
        <end position="365"/>
    </location>
</feature>
<evidence type="ECO:0000256" key="7">
    <source>
        <dbReference type="RuleBase" id="RU363032"/>
    </source>
</evidence>
<evidence type="ECO:0000313" key="9">
    <source>
        <dbReference type="EMBL" id="PJF46572.1"/>
    </source>
</evidence>
<gene>
    <name evidence="9" type="ORF">CUN48_13115</name>
</gene>
<evidence type="ECO:0000256" key="2">
    <source>
        <dbReference type="ARBA" id="ARBA00022448"/>
    </source>
</evidence>
<keyword evidence="4 7" id="KW-0812">Transmembrane</keyword>
<sequence>MATLTSTANPPTTRARASRSERLAPAAFLLPAVLVVLFVSIFPLLLSLFLSLSRLRFEAGGLKVQFVGLDNYRKLLFGSEQKVLFGTIATPSLVGWVVLGAVAFLMLAAVYRAIRDARSGRAVVGRALAGMMLIGLTYLVVASLLAPEGRPGTMVVTMLYVIVGITLQYLIGLGLALLCAQQLPGRRFFRVVFLLPMMITPVGVGYLFRMLADTNKGPLEPLWVALGMQDFAWSNNAWGARIAVMIGDIWQWTPFMFIVLLAAIEGQEVEPVEAAIVDGASHWDIFRHITLPAILPVSTTLILIRMIEAFKIIDLPNILTNGGPGTATETMTLYAYRIWRALDIGGSAAIAYLLLFLVTFFATLYVRALRGRVSTVR</sequence>
<evidence type="ECO:0000256" key="3">
    <source>
        <dbReference type="ARBA" id="ARBA00022475"/>
    </source>
</evidence>
<evidence type="ECO:0000313" key="10">
    <source>
        <dbReference type="Proteomes" id="UP000230790"/>
    </source>
</evidence>
<feature type="transmembrane region" description="Helical" evidence="7">
    <location>
        <begin position="93"/>
        <end position="111"/>
    </location>
</feature>
<dbReference type="PANTHER" id="PTHR30193:SF37">
    <property type="entry name" value="INNER MEMBRANE ABC TRANSPORTER PERMEASE PROTEIN YCJO"/>
    <property type="match status" value="1"/>
</dbReference>
<feature type="transmembrane region" description="Helical" evidence="7">
    <location>
        <begin position="158"/>
        <end position="179"/>
    </location>
</feature>
<evidence type="ECO:0000259" key="8">
    <source>
        <dbReference type="PROSITE" id="PS50928"/>
    </source>
</evidence>
<evidence type="ECO:0000256" key="5">
    <source>
        <dbReference type="ARBA" id="ARBA00022989"/>
    </source>
</evidence>
<keyword evidence="6 7" id="KW-0472">Membrane</keyword>
<dbReference type="CDD" id="cd06261">
    <property type="entry name" value="TM_PBP2"/>
    <property type="match status" value="1"/>
</dbReference>
<feature type="transmembrane region" description="Helical" evidence="7">
    <location>
        <begin position="349"/>
        <end position="369"/>
    </location>
</feature>
<dbReference type="Pfam" id="PF00528">
    <property type="entry name" value="BPD_transp_1"/>
    <property type="match status" value="1"/>
</dbReference>
<organism evidence="9 10">
    <name type="scientific">Candidatus Thermofonsia Clade 3 bacterium</name>
    <dbReference type="NCBI Taxonomy" id="2364212"/>
    <lineage>
        <taxon>Bacteria</taxon>
        <taxon>Bacillati</taxon>
        <taxon>Chloroflexota</taxon>
        <taxon>Candidatus Thermofontia</taxon>
        <taxon>Candidatus Thermofonsia Clade 3</taxon>
    </lineage>
</organism>
<evidence type="ECO:0000256" key="1">
    <source>
        <dbReference type="ARBA" id="ARBA00004651"/>
    </source>
</evidence>